<accession>A0ACB8TKK0</accession>
<organism evidence="1 2">
    <name type="scientific">Artomyces pyxidatus</name>
    <dbReference type="NCBI Taxonomy" id="48021"/>
    <lineage>
        <taxon>Eukaryota</taxon>
        <taxon>Fungi</taxon>
        <taxon>Dikarya</taxon>
        <taxon>Basidiomycota</taxon>
        <taxon>Agaricomycotina</taxon>
        <taxon>Agaricomycetes</taxon>
        <taxon>Russulales</taxon>
        <taxon>Auriscalpiaceae</taxon>
        <taxon>Artomyces</taxon>
    </lineage>
</organism>
<comment type="caution">
    <text evidence="1">The sequence shown here is derived from an EMBL/GenBank/DDBJ whole genome shotgun (WGS) entry which is preliminary data.</text>
</comment>
<sequence length="271" mass="30651">MPVQPTSPRTARPAPTSPTRARKAGSIPGFRVPPKPKPVPIEKLTIRELRDLYDRNARILAQPAPSTSTYVPRLQAEQARIQSQLVELEGMEDIQHSLKHTKIKGEDDMAIDSSPELITSRAIEAKRKALSRAVGHMGHTDDGQANGFSFEEAVKLEQQAHALDLERKQRALEKRQRTGMPVDGEIMTREEREARIWAFMNYKPTESDLEDDDDESDDDDDPANWFEDDQDDGRKGQNIVEPDTEDLTEIIRVDTSRIGYSTFYEPQSEGD</sequence>
<evidence type="ECO:0000313" key="2">
    <source>
        <dbReference type="Proteomes" id="UP000814140"/>
    </source>
</evidence>
<dbReference type="EMBL" id="MU277187">
    <property type="protein sequence ID" value="KAI0068939.1"/>
    <property type="molecule type" value="Genomic_DNA"/>
</dbReference>
<reference evidence="1" key="2">
    <citation type="journal article" date="2022" name="New Phytol.">
        <title>Evolutionary transition to the ectomycorrhizal habit in the genomes of a hyperdiverse lineage of mushroom-forming fungi.</title>
        <authorList>
            <person name="Looney B."/>
            <person name="Miyauchi S."/>
            <person name="Morin E."/>
            <person name="Drula E."/>
            <person name="Courty P.E."/>
            <person name="Kohler A."/>
            <person name="Kuo A."/>
            <person name="LaButti K."/>
            <person name="Pangilinan J."/>
            <person name="Lipzen A."/>
            <person name="Riley R."/>
            <person name="Andreopoulos W."/>
            <person name="He G."/>
            <person name="Johnson J."/>
            <person name="Nolan M."/>
            <person name="Tritt A."/>
            <person name="Barry K.W."/>
            <person name="Grigoriev I.V."/>
            <person name="Nagy L.G."/>
            <person name="Hibbett D."/>
            <person name="Henrissat B."/>
            <person name="Matheny P.B."/>
            <person name="Labbe J."/>
            <person name="Martin F.M."/>
        </authorList>
    </citation>
    <scope>NUCLEOTIDE SEQUENCE</scope>
    <source>
        <strain evidence="1">HHB10654</strain>
    </source>
</reference>
<gene>
    <name evidence="1" type="ORF">BV25DRAFT_1817863</name>
</gene>
<evidence type="ECO:0000313" key="1">
    <source>
        <dbReference type="EMBL" id="KAI0068939.1"/>
    </source>
</evidence>
<name>A0ACB8TKK0_9AGAM</name>
<reference evidence="1" key="1">
    <citation type="submission" date="2021-03" db="EMBL/GenBank/DDBJ databases">
        <authorList>
            <consortium name="DOE Joint Genome Institute"/>
            <person name="Ahrendt S."/>
            <person name="Looney B.P."/>
            <person name="Miyauchi S."/>
            <person name="Morin E."/>
            <person name="Drula E."/>
            <person name="Courty P.E."/>
            <person name="Chicoki N."/>
            <person name="Fauchery L."/>
            <person name="Kohler A."/>
            <person name="Kuo A."/>
            <person name="Labutti K."/>
            <person name="Pangilinan J."/>
            <person name="Lipzen A."/>
            <person name="Riley R."/>
            <person name="Andreopoulos W."/>
            <person name="He G."/>
            <person name="Johnson J."/>
            <person name="Barry K.W."/>
            <person name="Grigoriev I.V."/>
            <person name="Nagy L."/>
            <person name="Hibbett D."/>
            <person name="Henrissat B."/>
            <person name="Matheny P.B."/>
            <person name="Labbe J."/>
            <person name="Martin F."/>
        </authorList>
    </citation>
    <scope>NUCLEOTIDE SEQUENCE</scope>
    <source>
        <strain evidence="1">HHB10654</strain>
    </source>
</reference>
<protein>
    <submittedName>
        <fullName evidence="1">Uncharacterized protein</fullName>
    </submittedName>
</protein>
<keyword evidence="2" id="KW-1185">Reference proteome</keyword>
<dbReference type="Proteomes" id="UP000814140">
    <property type="component" value="Unassembled WGS sequence"/>
</dbReference>
<proteinExistence type="predicted"/>